<reference evidence="1 2" key="1">
    <citation type="submission" date="2024-10" db="EMBL/GenBank/DDBJ databases">
        <title>The Natural Products Discovery Center: Release of the First 8490 Sequenced Strains for Exploring Actinobacteria Biosynthetic Diversity.</title>
        <authorList>
            <person name="Kalkreuter E."/>
            <person name="Kautsar S.A."/>
            <person name="Yang D."/>
            <person name="Bader C.D."/>
            <person name="Teijaro C.N."/>
            <person name="Fluegel L."/>
            <person name="Davis C.M."/>
            <person name="Simpson J.R."/>
            <person name="Lauterbach L."/>
            <person name="Steele A.D."/>
            <person name="Gui C."/>
            <person name="Meng S."/>
            <person name="Li G."/>
            <person name="Viehrig K."/>
            <person name="Ye F."/>
            <person name="Su P."/>
            <person name="Kiefer A.F."/>
            <person name="Nichols A."/>
            <person name="Cepeda A.J."/>
            <person name="Yan W."/>
            <person name="Fan B."/>
            <person name="Jiang Y."/>
            <person name="Adhikari A."/>
            <person name="Zheng C.-J."/>
            <person name="Schuster L."/>
            <person name="Cowan T.M."/>
            <person name="Smanski M.J."/>
            <person name="Chevrette M.G."/>
            <person name="De Carvalho L.P.S."/>
            <person name="Shen B."/>
        </authorList>
    </citation>
    <scope>NUCLEOTIDE SEQUENCE [LARGE SCALE GENOMIC DNA]</scope>
    <source>
        <strain evidence="1 2">NPDC007066</strain>
    </source>
</reference>
<comment type="caution">
    <text evidence="1">The sequence shown here is derived from an EMBL/GenBank/DDBJ whole genome shotgun (WGS) entry which is preliminary data.</text>
</comment>
<evidence type="ECO:0000313" key="1">
    <source>
        <dbReference type="EMBL" id="MFE9226180.1"/>
    </source>
</evidence>
<protein>
    <submittedName>
        <fullName evidence="1">Uncharacterized protein</fullName>
    </submittedName>
</protein>
<gene>
    <name evidence="1" type="ORF">ACFYM3_16375</name>
</gene>
<organism evidence="1 2">
    <name type="scientific">Streptomyces massasporeus</name>
    <dbReference type="NCBI Taxonomy" id="67324"/>
    <lineage>
        <taxon>Bacteria</taxon>
        <taxon>Bacillati</taxon>
        <taxon>Actinomycetota</taxon>
        <taxon>Actinomycetes</taxon>
        <taxon>Kitasatosporales</taxon>
        <taxon>Streptomycetaceae</taxon>
        <taxon>Streptomyces</taxon>
    </lineage>
</organism>
<evidence type="ECO:0000313" key="2">
    <source>
        <dbReference type="Proteomes" id="UP001601288"/>
    </source>
</evidence>
<dbReference type="EMBL" id="JBIAFP010000008">
    <property type="protein sequence ID" value="MFE9226180.1"/>
    <property type="molecule type" value="Genomic_DNA"/>
</dbReference>
<keyword evidence="2" id="KW-1185">Reference proteome</keyword>
<proteinExistence type="predicted"/>
<name>A0ABW6LCK4_9ACTN</name>
<dbReference type="Proteomes" id="UP001601288">
    <property type="component" value="Unassembled WGS sequence"/>
</dbReference>
<sequence length="311" mass="34063">MARTKTTYRTIHPETNEEVTFNKGGRPIRWITWGDLGKGFVHFGYSSQETYAKAVKAPRSSNPYASRYEATPATVVEDETPTVEPVAAEEPQERPMRAGLTVIPDSPRPGEMKLNVELDGEMIGVVFDESPAKLARGGFAAWSSKCRNRGGIVGFYPSKEEAAEAIADLYAADGPGGSKAPAFTKRRARFFALPTVRRNSVAVWAASLYDGTRTVTACWTAALERDESAHPGPDPETGEPVYVRTHSATTRHLPNPDKSGRRTLCGQEWQLASWYRHEGQIRRPADWMIRGLPDCGGCGTSHAARQARAAA</sequence>
<accession>A0ABW6LCK4</accession>
<dbReference type="RefSeq" id="WP_358278697.1">
    <property type="nucleotide sequence ID" value="NZ_JBEYGJ010000003.1"/>
</dbReference>